<dbReference type="InterPro" id="IPR032710">
    <property type="entry name" value="NTF2-like_dom_sf"/>
</dbReference>
<feature type="compositionally biased region" description="Polar residues" evidence="1">
    <location>
        <begin position="140"/>
        <end position="151"/>
    </location>
</feature>
<dbReference type="RefSeq" id="WP_140928275.1">
    <property type="nucleotide sequence ID" value="NZ_VFSU01000024.1"/>
</dbReference>
<dbReference type="Gene3D" id="3.10.450.50">
    <property type="match status" value="1"/>
</dbReference>
<dbReference type="OrthoDB" id="129343at2"/>
<reference evidence="2 3" key="1">
    <citation type="submission" date="2019-06" db="EMBL/GenBank/DDBJ databases">
        <authorList>
            <person name="Lee I."/>
            <person name="Jang G.I."/>
            <person name="Hwang C.Y."/>
        </authorList>
    </citation>
    <scope>NUCLEOTIDE SEQUENCE [LARGE SCALE GENOMIC DNA]</scope>
    <source>
        <strain evidence="2 3">PAMC 28131</strain>
    </source>
</reference>
<feature type="region of interest" description="Disordered" evidence="1">
    <location>
        <begin position="129"/>
        <end position="151"/>
    </location>
</feature>
<evidence type="ECO:0000256" key="1">
    <source>
        <dbReference type="SAM" id="MobiDB-lite"/>
    </source>
</evidence>
<organism evidence="2 3">
    <name type="scientific">Sandaracinobacter neustonicus</name>
    <dbReference type="NCBI Taxonomy" id="1715348"/>
    <lineage>
        <taxon>Bacteria</taxon>
        <taxon>Pseudomonadati</taxon>
        <taxon>Pseudomonadota</taxon>
        <taxon>Alphaproteobacteria</taxon>
        <taxon>Sphingomonadales</taxon>
        <taxon>Sphingosinicellaceae</taxon>
        <taxon>Sandaracinobacter</taxon>
    </lineage>
</organism>
<accession>A0A501XM17</accession>
<sequence length="151" mass="16697">MQDEYLDDTPGARKDLFRRLIELYALGDVDALRPLVAADYVGHTAAGDRDWAEFRQSILNFHQIFEYAPDSFIVEDQFVEGDKVATRMTAHVRSRETGEAMTMIGINLAVIRGGQIREEWNTWEMVGSPAKDGEGAADNASLSVRGASTSG</sequence>
<dbReference type="GO" id="GO:0030638">
    <property type="term" value="P:polyketide metabolic process"/>
    <property type="evidence" value="ECO:0007669"/>
    <property type="project" value="InterPro"/>
</dbReference>
<evidence type="ECO:0000313" key="3">
    <source>
        <dbReference type="Proteomes" id="UP000319897"/>
    </source>
</evidence>
<keyword evidence="3" id="KW-1185">Reference proteome</keyword>
<evidence type="ECO:0000313" key="2">
    <source>
        <dbReference type="EMBL" id="TPE61217.1"/>
    </source>
</evidence>
<dbReference type="EMBL" id="VFSU01000024">
    <property type="protein sequence ID" value="TPE61217.1"/>
    <property type="molecule type" value="Genomic_DNA"/>
</dbReference>
<proteinExistence type="predicted"/>
<gene>
    <name evidence="2" type="ORF">FJQ54_10045</name>
</gene>
<comment type="caution">
    <text evidence="2">The sequence shown here is derived from an EMBL/GenBank/DDBJ whole genome shotgun (WGS) entry which is preliminary data.</text>
</comment>
<dbReference type="SUPFAM" id="SSF54427">
    <property type="entry name" value="NTF2-like"/>
    <property type="match status" value="1"/>
</dbReference>
<protein>
    <submittedName>
        <fullName evidence="2">Ester cyclase</fullName>
    </submittedName>
</protein>
<dbReference type="Pfam" id="PF07366">
    <property type="entry name" value="SnoaL"/>
    <property type="match status" value="1"/>
</dbReference>
<dbReference type="InterPro" id="IPR009959">
    <property type="entry name" value="Cyclase_SnoaL-like"/>
</dbReference>
<dbReference type="AlphaFoldDB" id="A0A501XM17"/>
<dbReference type="Proteomes" id="UP000319897">
    <property type="component" value="Unassembled WGS sequence"/>
</dbReference>
<name>A0A501XM17_9SPHN</name>